<keyword evidence="7" id="KW-1185">Reference proteome</keyword>
<accession>A0A7W5C807</accession>
<keyword evidence="2" id="KW-0805">Transcription regulation</keyword>
<dbReference type="RefSeq" id="WP_183563236.1">
    <property type="nucleotide sequence ID" value="NZ_CBCSLB010000006.1"/>
</dbReference>
<dbReference type="Proteomes" id="UP000518605">
    <property type="component" value="Unassembled WGS sequence"/>
</dbReference>
<sequence length="294" mass="32718">MDLREMVAFQTILEEGTFSRAAQKLNYAQSTITNQIQRLEKHIGVQLFKRGWDAELTSAGRVLAAEIGKLIQHWNDVSELAKGLQQDEIGSLRIGGIESIMDGVLPNALRAFHAHKPKMTCQIAMGNTDYLSRLILQDELDFAICGEPADGASFYFEPLFQEKISFVVDRKHPLCEKVDISFLDILGYSVITGGPTCLYYLYLAKQLSRYEAAPPRLNTVSQISAIPHFIKQTLDVGVVLASTLLIPEVKRIDVELQDPFILVGLLQPRGRAYPSASSKELLISIIREEIGSPS</sequence>
<evidence type="ECO:0000256" key="1">
    <source>
        <dbReference type="ARBA" id="ARBA00009437"/>
    </source>
</evidence>
<dbReference type="GO" id="GO:0003677">
    <property type="term" value="F:DNA binding"/>
    <property type="evidence" value="ECO:0007669"/>
    <property type="project" value="UniProtKB-KW"/>
</dbReference>
<dbReference type="Pfam" id="PF03466">
    <property type="entry name" value="LysR_substrate"/>
    <property type="match status" value="1"/>
</dbReference>
<reference evidence="6 7" key="1">
    <citation type="submission" date="2020-08" db="EMBL/GenBank/DDBJ databases">
        <title>Genomic Encyclopedia of Type Strains, Phase III (KMG-III): the genomes of soil and plant-associated and newly described type strains.</title>
        <authorList>
            <person name="Whitman W."/>
        </authorList>
    </citation>
    <scope>NUCLEOTIDE SEQUENCE [LARGE SCALE GENOMIC DNA]</scope>
    <source>
        <strain evidence="6 7">CECT 8234</strain>
    </source>
</reference>
<evidence type="ECO:0000259" key="5">
    <source>
        <dbReference type="PROSITE" id="PS50931"/>
    </source>
</evidence>
<dbReference type="CDD" id="cd05466">
    <property type="entry name" value="PBP2_LTTR_substrate"/>
    <property type="match status" value="1"/>
</dbReference>
<dbReference type="InterPro" id="IPR000847">
    <property type="entry name" value="LysR_HTH_N"/>
</dbReference>
<keyword evidence="4" id="KW-0804">Transcription</keyword>
<name>A0A7W5C807_9BACL</name>
<dbReference type="InterPro" id="IPR036388">
    <property type="entry name" value="WH-like_DNA-bd_sf"/>
</dbReference>
<gene>
    <name evidence="6" type="ORF">FHS16_002893</name>
</gene>
<dbReference type="EMBL" id="JACHXW010000007">
    <property type="protein sequence ID" value="MBB3152836.1"/>
    <property type="molecule type" value="Genomic_DNA"/>
</dbReference>
<dbReference type="InterPro" id="IPR005119">
    <property type="entry name" value="LysR_subst-bd"/>
</dbReference>
<feature type="domain" description="HTH lysR-type" evidence="5">
    <location>
        <begin position="1"/>
        <end position="57"/>
    </location>
</feature>
<dbReference type="Gene3D" id="3.40.190.290">
    <property type="match status" value="1"/>
</dbReference>
<dbReference type="InterPro" id="IPR036390">
    <property type="entry name" value="WH_DNA-bd_sf"/>
</dbReference>
<dbReference type="AlphaFoldDB" id="A0A7W5C807"/>
<dbReference type="PANTHER" id="PTHR30346:SF28">
    <property type="entry name" value="HTH-TYPE TRANSCRIPTIONAL REGULATOR CYNR"/>
    <property type="match status" value="1"/>
</dbReference>
<evidence type="ECO:0000256" key="2">
    <source>
        <dbReference type="ARBA" id="ARBA00023015"/>
    </source>
</evidence>
<dbReference type="Pfam" id="PF00126">
    <property type="entry name" value="HTH_1"/>
    <property type="match status" value="1"/>
</dbReference>
<comment type="similarity">
    <text evidence="1">Belongs to the LysR transcriptional regulatory family.</text>
</comment>
<evidence type="ECO:0000256" key="4">
    <source>
        <dbReference type="ARBA" id="ARBA00023163"/>
    </source>
</evidence>
<dbReference type="PRINTS" id="PR00039">
    <property type="entry name" value="HTHLYSR"/>
</dbReference>
<dbReference type="GO" id="GO:0032993">
    <property type="term" value="C:protein-DNA complex"/>
    <property type="evidence" value="ECO:0007669"/>
    <property type="project" value="TreeGrafter"/>
</dbReference>
<comment type="caution">
    <text evidence="6">The sequence shown here is derived from an EMBL/GenBank/DDBJ whole genome shotgun (WGS) entry which is preliminary data.</text>
</comment>
<organism evidence="6 7">
    <name type="scientific">Paenibacillus endophyticus</name>
    <dbReference type="NCBI Taxonomy" id="1294268"/>
    <lineage>
        <taxon>Bacteria</taxon>
        <taxon>Bacillati</taxon>
        <taxon>Bacillota</taxon>
        <taxon>Bacilli</taxon>
        <taxon>Bacillales</taxon>
        <taxon>Paenibacillaceae</taxon>
        <taxon>Paenibacillus</taxon>
    </lineage>
</organism>
<dbReference type="Gene3D" id="1.10.10.10">
    <property type="entry name" value="Winged helix-like DNA-binding domain superfamily/Winged helix DNA-binding domain"/>
    <property type="match status" value="1"/>
</dbReference>
<evidence type="ECO:0000313" key="7">
    <source>
        <dbReference type="Proteomes" id="UP000518605"/>
    </source>
</evidence>
<dbReference type="SUPFAM" id="SSF53850">
    <property type="entry name" value="Periplasmic binding protein-like II"/>
    <property type="match status" value="1"/>
</dbReference>
<proteinExistence type="inferred from homology"/>
<dbReference type="PANTHER" id="PTHR30346">
    <property type="entry name" value="TRANSCRIPTIONAL DUAL REGULATOR HCAR-RELATED"/>
    <property type="match status" value="1"/>
</dbReference>
<evidence type="ECO:0000313" key="6">
    <source>
        <dbReference type="EMBL" id="MBB3152836.1"/>
    </source>
</evidence>
<dbReference type="SUPFAM" id="SSF46785">
    <property type="entry name" value="Winged helix' DNA-binding domain"/>
    <property type="match status" value="1"/>
</dbReference>
<dbReference type="PROSITE" id="PS50931">
    <property type="entry name" value="HTH_LYSR"/>
    <property type="match status" value="1"/>
</dbReference>
<dbReference type="GO" id="GO:0003700">
    <property type="term" value="F:DNA-binding transcription factor activity"/>
    <property type="evidence" value="ECO:0007669"/>
    <property type="project" value="InterPro"/>
</dbReference>
<protein>
    <submittedName>
        <fullName evidence="6">DNA-binding transcriptional LysR family regulator</fullName>
    </submittedName>
</protein>
<keyword evidence="3 6" id="KW-0238">DNA-binding</keyword>
<evidence type="ECO:0000256" key="3">
    <source>
        <dbReference type="ARBA" id="ARBA00023125"/>
    </source>
</evidence>